<dbReference type="AlphaFoldDB" id="A0A8H5GFL9"/>
<dbReference type="InterPro" id="IPR011989">
    <property type="entry name" value="ARM-like"/>
</dbReference>
<dbReference type="GO" id="GO:0070772">
    <property type="term" value="C:PAS complex"/>
    <property type="evidence" value="ECO:0007669"/>
    <property type="project" value="InterPro"/>
</dbReference>
<keyword evidence="3" id="KW-1185">Reference proteome</keyword>
<dbReference type="PANTHER" id="PTHR16023">
    <property type="entry name" value="TAX1 BINDING PROTEIN-RELATED"/>
    <property type="match status" value="1"/>
</dbReference>
<dbReference type="Pfam" id="PF12755">
    <property type="entry name" value="Vac14_Fab1_bd"/>
    <property type="match status" value="1"/>
</dbReference>
<dbReference type="Gene3D" id="1.25.10.10">
    <property type="entry name" value="Leucine-rich Repeat Variant"/>
    <property type="match status" value="1"/>
</dbReference>
<evidence type="ECO:0000313" key="3">
    <source>
        <dbReference type="Proteomes" id="UP000559027"/>
    </source>
</evidence>
<dbReference type="SUPFAM" id="SSF48371">
    <property type="entry name" value="ARM repeat"/>
    <property type="match status" value="1"/>
</dbReference>
<dbReference type="Proteomes" id="UP000559027">
    <property type="component" value="Unassembled WGS sequence"/>
</dbReference>
<dbReference type="EMBL" id="JAACJO010000001">
    <property type="protein sequence ID" value="KAF5363896.1"/>
    <property type="molecule type" value="Genomic_DNA"/>
</dbReference>
<dbReference type="InterPro" id="IPR016024">
    <property type="entry name" value="ARM-type_fold"/>
</dbReference>
<evidence type="ECO:0008006" key="4">
    <source>
        <dbReference type="Google" id="ProtNLM"/>
    </source>
</evidence>
<dbReference type="GO" id="GO:0006661">
    <property type="term" value="P:phosphatidylinositol biosynthetic process"/>
    <property type="evidence" value="ECO:0007669"/>
    <property type="project" value="InterPro"/>
</dbReference>
<gene>
    <name evidence="2" type="ORF">D9756_000216</name>
</gene>
<feature type="region of interest" description="Disordered" evidence="1">
    <location>
        <begin position="288"/>
        <end position="331"/>
    </location>
</feature>
<name>A0A8H5GFL9_9AGAR</name>
<dbReference type="PANTHER" id="PTHR16023:SF0">
    <property type="entry name" value="PROTEIN VAC14 HOMOLOG"/>
    <property type="match status" value="1"/>
</dbReference>
<dbReference type="InterPro" id="IPR026825">
    <property type="entry name" value="Vac14"/>
</dbReference>
<accession>A0A8H5GFL9</accession>
<sequence length="486" mass="54283">MDARISKQLADKIHMKRKAAALELEKQVRGCHQAGAQEHICIIIDQLLEMCNNETNPFQIRSGGLLGISAVAIALGIDIAPYMERIMSSMFDCFTDQDNKVRFFSLESFYNVAKVSEGEALVHFNDIFDALSRLVADPDLSVRNGAELVDRLLKDIVDKERGLLVNVTSDYSDQEPQKAFSLIHFITLLRERISVLDSSTRTYFLSWITVLDSVPELELVAYLPEFLDGLLKYLSDPAEEMRIATENLLVNFLREVRDVTHINRHLDRNGSIHKVEGGLVRNDSVKSQRPIMSDGYDGSAVDTCDSSVEAKESDEDLTRSSPDQGGRRDEATRGVQIDFAAIIKILIQQLDGENNEAQQSIALKWMAEFFIWAHEDMVLFMPQLAPHHILMIQAAAVKPDKEIPTDAIELSPLPADQNRMVLPSVTTAAEQLTPEVTAMVSRPVDTPQLATALRPADTPRLAANARKWLPTLTTSALPVLSYELMQ</sequence>
<dbReference type="GO" id="GO:0000329">
    <property type="term" value="C:fungal-type vacuole membrane"/>
    <property type="evidence" value="ECO:0007669"/>
    <property type="project" value="TreeGrafter"/>
</dbReference>
<dbReference type="OrthoDB" id="5574975at2759"/>
<reference evidence="2 3" key="1">
    <citation type="journal article" date="2020" name="ISME J.">
        <title>Uncovering the hidden diversity of litter-decomposition mechanisms in mushroom-forming fungi.</title>
        <authorList>
            <person name="Floudas D."/>
            <person name="Bentzer J."/>
            <person name="Ahren D."/>
            <person name="Johansson T."/>
            <person name="Persson P."/>
            <person name="Tunlid A."/>
        </authorList>
    </citation>
    <scope>NUCLEOTIDE SEQUENCE [LARGE SCALE GENOMIC DNA]</scope>
    <source>
        <strain evidence="2 3">CBS 146.42</strain>
    </source>
</reference>
<comment type="caution">
    <text evidence="2">The sequence shown here is derived from an EMBL/GenBank/DDBJ whole genome shotgun (WGS) entry which is preliminary data.</text>
</comment>
<protein>
    <recommendedName>
        <fullName evidence="4">Vacuole morphology and inheritance protein 14</fullName>
    </recommendedName>
</protein>
<organism evidence="2 3">
    <name type="scientific">Leucocoprinus leucothites</name>
    <dbReference type="NCBI Taxonomy" id="201217"/>
    <lineage>
        <taxon>Eukaryota</taxon>
        <taxon>Fungi</taxon>
        <taxon>Dikarya</taxon>
        <taxon>Basidiomycota</taxon>
        <taxon>Agaricomycotina</taxon>
        <taxon>Agaricomycetes</taxon>
        <taxon>Agaricomycetidae</taxon>
        <taxon>Agaricales</taxon>
        <taxon>Agaricineae</taxon>
        <taxon>Agaricaceae</taxon>
        <taxon>Leucocoprinus</taxon>
    </lineage>
</organism>
<proteinExistence type="predicted"/>
<evidence type="ECO:0000256" key="1">
    <source>
        <dbReference type="SAM" id="MobiDB-lite"/>
    </source>
</evidence>
<dbReference type="GO" id="GO:0010008">
    <property type="term" value="C:endosome membrane"/>
    <property type="evidence" value="ECO:0007669"/>
    <property type="project" value="TreeGrafter"/>
</dbReference>
<evidence type="ECO:0000313" key="2">
    <source>
        <dbReference type="EMBL" id="KAF5363896.1"/>
    </source>
</evidence>